<proteinExistence type="predicted"/>
<dbReference type="Proteomes" id="UP001215280">
    <property type="component" value="Unassembled WGS sequence"/>
</dbReference>
<keyword evidence="2" id="KW-1185">Reference proteome</keyword>
<organism evidence="1 2">
    <name type="scientific">Mycena maculata</name>
    <dbReference type="NCBI Taxonomy" id="230809"/>
    <lineage>
        <taxon>Eukaryota</taxon>
        <taxon>Fungi</taxon>
        <taxon>Dikarya</taxon>
        <taxon>Basidiomycota</taxon>
        <taxon>Agaricomycotina</taxon>
        <taxon>Agaricomycetes</taxon>
        <taxon>Agaricomycetidae</taxon>
        <taxon>Agaricales</taxon>
        <taxon>Marasmiineae</taxon>
        <taxon>Mycenaceae</taxon>
        <taxon>Mycena</taxon>
    </lineage>
</organism>
<evidence type="ECO:0000313" key="1">
    <source>
        <dbReference type="EMBL" id="KAJ7714529.1"/>
    </source>
</evidence>
<dbReference type="AlphaFoldDB" id="A0AAD7H8F5"/>
<name>A0AAD7H8F5_9AGAR</name>
<evidence type="ECO:0000313" key="2">
    <source>
        <dbReference type="Proteomes" id="UP001215280"/>
    </source>
</evidence>
<comment type="caution">
    <text evidence="1">The sequence shown here is derived from an EMBL/GenBank/DDBJ whole genome shotgun (WGS) entry which is preliminary data.</text>
</comment>
<gene>
    <name evidence="1" type="ORF">DFH07DRAFT_1068584</name>
</gene>
<dbReference type="EMBL" id="JARJLG010000368">
    <property type="protein sequence ID" value="KAJ7714529.1"/>
    <property type="molecule type" value="Genomic_DNA"/>
</dbReference>
<sequence length="236" mass="25157">MIHDVGFDEDPLFVALALALPPVDDADEPLTLAEENVEDPLSVVLEGAALVLLLADAISELNAVDAAEDPLSVAFEPVLFPEAEADEIAEMNAVDDADDPPSVVLALVLLSEDDADCEADEISELSVEDEELPSSWRTPRALSFLSNGSWIQVSWTTTSNGAPATPDAARRQERTTNDAVVRIFGLQREGLVEGEVTRGPARATGLVEMVITGSRTRQDAHDMGVCTGQYGEPSSE</sequence>
<reference evidence="1" key="1">
    <citation type="submission" date="2023-03" db="EMBL/GenBank/DDBJ databases">
        <title>Massive genome expansion in bonnet fungi (Mycena s.s.) driven by repeated elements and novel gene families across ecological guilds.</title>
        <authorList>
            <consortium name="Lawrence Berkeley National Laboratory"/>
            <person name="Harder C.B."/>
            <person name="Miyauchi S."/>
            <person name="Viragh M."/>
            <person name="Kuo A."/>
            <person name="Thoen E."/>
            <person name="Andreopoulos B."/>
            <person name="Lu D."/>
            <person name="Skrede I."/>
            <person name="Drula E."/>
            <person name="Henrissat B."/>
            <person name="Morin E."/>
            <person name="Kohler A."/>
            <person name="Barry K."/>
            <person name="LaButti K."/>
            <person name="Morin E."/>
            <person name="Salamov A."/>
            <person name="Lipzen A."/>
            <person name="Mereny Z."/>
            <person name="Hegedus B."/>
            <person name="Baldrian P."/>
            <person name="Stursova M."/>
            <person name="Weitz H."/>
            <person name="Taylor A."/>
            <person name="Grigoriev I.V."/>
            <person name="Nagy L.G."/>
            <person name="Martin F."/>
            <person name="Kauserud H."/>
        </authorList>
    </citation>
    <scope>NUCLEOTIDE SEQUENCE</scope>
    <source>
        <strain evidence="1">CBHHK188m</strain>
    </source>
</reference>
<accession>A0AAD7H8F5</accession>
<protein>
    <submittedName>
        <fullName evidence="1">Uncharacterized protein</fullName>
    </submittedName>
</protein>